<protein>
    <submittedName>
        <fullName evidence="1">Uncharacterized protein</fullName>
    </submittedName>
</protein>
<dbReference type="HOGENOM" id="CLU_201568_0_0_10"/>
<gene>
    <name evidence="1" type="ordered locus">Cpar_1164</name>
</gene>
<name>B3QNR7_CHLP8</name>
<organism evidence="1 2">
    <name type="scientific">Chlorobaculum parvum (strain DSM 263 / NCIMB 8327)</name>
    <name type="common">Chlorobium vibrioforme subsp. thiosulfatophilum</name>
    <dbReference type="NCBI Taxonomy" id="517417"/>
    <lineage>
        <taxon>Bacteria</taxon>
        <taxon>Pseudomonadati</taxon>
        <taxon>Chlorobiota</taxon>
        <taxon>Chlorobiia</taxon>
        <taxon>Chlorobiales</taxon>
        <taxon>Chlorobiaceae</taxon>
        <taxon>Chlorobaculum</taxon>
    </lineage>
</organism>
<dbReference type="EMBL" id="CP001099">
    <property type="protein sequence ID" value="ACF11570.1"/>
    <property type="molecule type" value="Genomic_DNA"/>
</dbReference>
<evidence type="ECO:0000313" key="1">
    <source>
        <dbReference type="EMBL" id="ACF11570.1"/>
    </source>
</evidence>
<accession>B3QNR7</accession>
<proteinExistence type="predicted"/>
<sequence length="55" mass="6387">MKPDDKLCKLDKKEIEENMPAIVEAVSKPRYICQKCARVSKKKKNLCKPKKLPSR</sequence>
<keyword evidence="2" id="KW-1185">Reference proteome</keyword>
<reference evidence="1" key="1">
    <citation type="submission" date="2008-06" db="EMBL/GenBank/DDBJ databases">
        <title>Complete sequence of Chlorobaculum parvum NCIB 8327.</title>
        <authorList>
            <consortium name="US DOE Joint Genome Institute"/>
            <person name="Lucas S."/>
            <person name="Copeland A."/>
            <person name="Lapidus A."/>
            <person name="Glavina del Rio T."/>
            <person name="Dalin E."/>
            <person name="Tice H."/>
            <person name="Bruce D."/>
            <person name="Goodwin L."/>
            <person name="Pitluck S."/>
            <person name="Schmutz J."/>
            <person name="Larimer F."/>
            <person name="Land M."/>
            <person name="Hauser L."/>
            <person name="Kyrpides N."/>
            <person name="Mikhailova N."/>
            <person name="Zhao F."/>
            <person name="Li T."/>
            <person name="Liu Z."/>
            <person name="Overmann J."/>
            <person name="Bryant D.A."/>
            <person name="Richardson P."/>
        </authorList>
    </citation>
    <scope>NUCLEOTIDE SEQUENCE [LARGE SCALE GENOMIC DNA]</scope>
    <source>
        <strain evidence="1">NCIB 8327</strain>
    </source>
</reference>
<dbReference type="KEGG" id="cpc:Cpar_1164"/>
<dbReference type="eggNOG" id="ENOG5033BYX">
    <property type="taxonomic scope" value="Bacteria"/>
</dbReference>
<evidence type="ECO:0000313" key="2">
    <source>
        <dbReference type="Proteomes" id="UP000008811"/>
    </source>
</evidence>
<dbReference type="AlphaFoldDB" id="B3QNR7"/>
<dbReference type="STRING" id="517417.Cpar_1164"/>
<dbReference type="Proteomes" id="UP000008811">
    <property type="component" value="Chromosome"/>
</dbReference>